<keyword evidence="2" id="KW-0732">Signal</keyword>
<evidence type="ECO:0000256" key="1">
    <source>
        <dbReference type="SAM" id="Coils"/>
    </source>
</evidence>
<protein>
    <recommendedName>
        <fullName evidence="3">Aminotransferase-like plant mobile domain-containing protein</fullName>
    </recommendedName>
</protein>
<feature type="domain" description="Aminotransferase-like plant mobile" evidence="3">
    <location>
        <begin position="7"/>
        <end position="167"/>
    </location>
</feature>
<sequence length="256" mass="28535">MASCMGTGMIVSLAIPVLASIYKGLSVITSSASSSTSPCCFPSHYLFCWMGTYLDPHSGVTSILAGPHMAKYGGLYRSIPYDSVAEARGRLNTYHPSWSALRPRRQTSSVFLDHKPQSYEDVTSFLSQRTNMVGFHFDDRFAVEMYHPHRFSSQFGFDPSIPERLQRSYLPSCYMKERAVPPCCKVARVCATLLQSEDRAAHLRQELNELDAHIEALRDQVTSRESVIVGLEAEKSESVLLISSLEEIIEKGQGIV</sequence>
<proteinExistence type="predicted"/>
<evidence type="ECO:0000313" key="4">
    <source>
        <dbReference type="EMBL" id="GAA0161895.1"/>
    </source>
</evidence>
<dbReference type="PANTHER" id="PTHR36607:SF20">
    <property type="entry name" value="AMINOTRANSFERASE-LIKE PLANT MOBILE DOMAIN-CONTAINING PROTEIN"/>
    <property type="match status" value="1"/>
</dbReference>
<feature type="chain" id="PRO_5043394049" description="Aminotransferase-like plant mobile domain-containing protein" evidence="2">
    <location>
        <begin position="20"/>
        <end position="256"/>
    </location>
</feature>
<dbReference type="Proteomes" id="UP001454036">
    <property type="component" value="Unassembled WGS sequence"/>
</dbReference>
<accession>A0AAV3QEI4</accession>
<comment type="caution">
    <text evidence="4">The sequence shown here is derived from an EMBL/GenBank/DDBJ whole genome shotgun (WGS) entry which is preliminary data.</text>
</comment>
<evidence type="ECO:0000259" key="3">
    <source>
        <dbReference type="Pfam" id="PF10536"/>
    </source>
</evidence>
<organism evidence="4 5">
    <name type="scientific">Lithospermum erythrorhizon</name>
    <name type="common">Purple gromwell</name>
    <name type="synonym">Lithospermum officinale var. erythrorhizon</name>
    <dbReference type="NCBI Taxonomy" id="34254"/>
    <lineage>
        <taxon>Eukaryota</taxon>
        <taxon>Viridiplantae</taxon>
        <taxon>Streptophyta</taxon>
        <taxon>Embryophyta</taxon>
        <taxon>Tracheophyta</taxon>
        <taxon>Spermatophyta</taxon>
        <taxon>Magnoliopsida</taxon>
        <taxon>eudicotyledons</taxon>
        <taxon>Gunneridae</taxon>
        <taxon>Pentapetalae</taxon>
        <taxon>asterids</taxon>
        <taxon>lamiids</taxon>
        <taxon>Boraginales</taxon>
        <taxon>Boraginaceae</taxon>
        <taxon>Boraginoideae</taxon>
        <taxon>Lithospermeae</taxon>
        <taxon>Lithospermum</taxon>
    </lineage>
</organism>
<gene>
    <name evidence="4" type="ORF">LIER_18108</name>
</gene>
<name>A0AAV3QEI4_LITER</name>
<dbReference type="InterPro" id="IPR019557">
    <property type="entry name" value="AminoTfrase-like_pln_mobile"/>
</dbReference>
<reference evidence="4 5" key="1">
    <citation type="submission" date="2024-01" db="EMBL/GenBank/DDBJ databases">
        <title>The complete chloroplast genome sequence of Lithospermum erythrorhizon: insights into the phylogenetic relationship among Boraginaceae species and the maternal lineages of purple gromwells.</title>
        <authorList>
            <person name="Okada T."/>
            <person name="Watanabe K."/>
        </authorList>
    </citation>
    <scope>NUCLEOTIDE SEQUENCE [LARGE SCALE GENOMIC DNA]</scope>
</reference>
<feature type="signal peptide" evidence="2">
    <location>
        <begin position="1"/>
        <end position="19"/>
    </location>
</feature>
<dbReference type="EMBL" id="BAABME010004308">
    <property type="protein sequence ID" value="GAA0161895.1"/>
    <property type="molecule type" value="Genomic_DNA"/>
</dbReference>
<keyword evidence="1" id="KW-0175">Coiled coil</keyword>
<feature type="coiled-coil region" evidence="1">
    <location>
        <begin position="193"/>
        <end position="220"/>
    </location>
</feature>
<keyword evidence="5" id="KW-1185">Reference proteome</keyword>
<evidence type="ECO:0000256" key="2">
    <source>
        <dbReference type="SAM" id="SignalP"/>
    </source>
</evidence>
<dbReference type="AlphaFoldDB" id="A0AAV3QEI4"/>
<dbReference type="PANTHER" id="PTHR36607">
    <property type="entry name" value="1,2-DIHYDROXY-3-KETO-5-METHYLTHIOPENTENE DIOXYGENASE 4"/>
    <property type="match status" value="1"/>
</dbReference>
<dbReference type="Pfam" id="PF10536">
    <property type="entry name" value="PMD"/>
    <property type="match status" value="1"/>
</dbReference>
<evidence type="ECO:0000313" key="5">
    <source>
        <dbReference type="Proteomes" id="UP001454036"/>
    </source>
</evidence>